<dbReference type="AlphaFoldDB" id="A0A9Q8SIH7"/>
<dbReference type="KEGG" id="clup:CLUP02_03219"/>
<accession>A0A9Q8SIH7</accession>
<evidence type="ECO:0000313" key="3">
    <source>
        <dbReference type="Proteomes" id="UP000830671"/>
    </source>
</evidence>
<dbReference type="RefSeq" id="XP_049139387.1">
    <property type="nucleotide sequence ID" value="XM_049282244.1"/>
</dbReference>
<dbReference type="GeneID" id="73337254"/>
<protein>
    <submittedName>
        <fullName evidence="2">Uncharacterized protein</fullName>
    </submittedName>
</protein>
<reference evidence="2" key="1">
    <citation type="journal article" date="2021" name="Mol. Plant Microbe Interact.">
        <title>Complete Genome Sequence of the Plant-Pathogenic Fungus Colletotrichum lupini.</title>
        <authorList>
            <person name="Baroncelli R."/>
            <person name="Pensec F."/>
            <person name="Da Lio D."/>
            <person name="Boufleur T."/>
            <person name="Vicente I."/>
            <person name="Sarrocco S."/>
            <person name="Picot A."/>
            <person name="Baraldi E."/>
            <person name="Sukno S."/>
            <person name="Thon M."/>
            <person name="Le Floch G."/>
        </authorList>
    </citation>
    <scope>NUCLEOTIDE SEQUENCE</scope>
    <source>
        <strain evidence="2">IMI 504893</strain>
    </source>
</reference>
<name>A0A9Q8SIH7_9PEZI</name>
<evidence type="ECO:0000256" key="1">
    <source>
        <dbReference type="SAM" id="MobiDB-lite"/>
    </source>
</evidence>
<dbReference type="EMBL" id="CP019474">
    <property type="protein sequence ID" value="UQC77748.1"/>
    <property type="molecule type" value="Genomic_DNA"/>
</dbReference>
<dbReference type="Proteomes" id="UP000830671">
    <property type="component" value="Chromosome 2"/>
</dbReference>
<sequence>MSYQKKSRGLWLSRLGDCARQTTGGSGLGDKNGMATINNFGRSSTYLNCFLSDDTSLVLGVSSSAIRPLSSVEGKREDGREGWEIVALRRGGGRCELPGSQEADFHRQEYATVYHTRNLSLNPASHLLIKYFVALEASICTIPVASVKWWAPPSRAPRSSPLDWQPGHQTAITSTAILETPSNGPRRLSCHHVLANTGLYTTHRELLVYRLCRCSLPRKRLTLSCTGTGGFDGREGGSTRKANFADSGNGPRRTKQGNHPAEYLSTSIPSPKTCRFFLRAGSIGYRILTLLGAIIDPNQRPRLPLKDDSNWNGQEYKILVGHRMRIRDASDRDMRTSLCRTRYRPRLRIKDRIRSAPLIQVVVWTTILNGASYVAGLLIRVQSKRQLFRRRLFPPMSTSFSWPHNILDTIHAIMKDLYYLAKPLQLLRSSRDRGGLSTPPRLSAVSVHNIHGAGTNSHFLTTQNSKTSATSMRVVPTLYSSALHVEKPGGDTRKISSRTLGSIFVVAIAEMPNATGTSLLTSCTTRTIERSGGFPSNCGSFLCPSEAEKLYSMSQTRGLAPGSHRLQGRRHLYICPTYIQEVSANQYADNPCKQKSPWLLHNKTPPLIHMYQPAPGCNTKGVDGALWLVIYGVRPSFSDSLAIHLLLTKCSRRWLAHLYILGMTPDVEHAKGVASADRAF</sequence>
<feature type="region of interest" description="Disordered" evidence="1">
    <location>
        <begin position="232"/>
        <end position="263"/>
    </location>
</feature>
<proteinExistence type="predicted"/>
<keyword evidence="3" id="KW-1185">Reference proteome</keyword>
<gene>
    <name evidence="2" type="ORF">CLUP02_03219</name>
</gene>
<evidence type="ECO:0000313" key="2">
    <source>
        <dbReference type="EMBL" id="UQC77748.1"/>
    </source>
</evidence>
<organism evidence="2 3">
    <name type="scientific">Colletotrichum lupini</name>
    <dbReference type="NCBI Taxonomy" id="145971"/>
    <lineage>
        <taxon>Eukaryota</taxon>
        <taxon>Fungi</taxon>
        <taxon>Dikarya</taxon>
        <taxon>Ascomycota</taxon>
        <taxon>Pezizomycotina</taxon>
        <taxon>Sordariomycetes</taxon>
        <taxon>Hypocreomycetidae</taxon>
        <taxon>Glomerellales</taxon>
        <taxon>Glomerellaceae</taxon>
        <taxon>Colletotrichum</taxon>
        <taxon>Colletotrichum acutatum species complex</taxon>
    </lineage>
</organism>